<keyword evidence="4 10" id="KW-0436">Ligase</keyword>
<dbReference type="InterPro" id="IPR008925">
    <property type="entry name" value="aa_tRNA-synth_I_cd-bd_sf"/>
</dbReference>
<evidence type="ECO:0000313" key="12">
    <source>
        <dbReference type="EMBL" id="OGG01411.1"/>
    </source>
</evidence>
<keyword evidence="8 10" id="KW-0030">Aminoacyl-tRNA synthetase</keyword>
<dbReference type="InterPro" id="IPR020751">
    <property type="entry name" value="aa-tRNA-synth_I_codon-bd_sub2"/>
</dbReference>
<evidence type="ECO:0000256" key="9">
    <source>
        <dbReference type="ARBA" id="ARBA00048573"/>
    </source>
</evidence>
<evidence type="ECO:0000256" key="2">
    <source>
        <dbReference type="ARBA" id="ARBA00005594"/>
    </source>
</evidence>
<dbReference type="Pfam" id="PF01921">
    <property type="entry name" value="tRNA-synt_1f"/>
    <property type="match status" value="1"/>
</dbReference>
<evidence type="ECO:0000256" key="1">
    <source>
        <dbReference type="ARBA" id="ARBA00004496"/>
    </source>
</evidence>
<dbReference type="AlphaFoldDB" id="A0A1F5YMK1"/>
<dbReference type="InterPro" id="IPR014729">
    <property type="entry name" value="Rossmann-like_a/b/a_fold"/>
</dbReference>
<dbReference type="Gene3D" id="1.10.10.770">
    <property type="match status" value="1"/>
</dbReference>
<keyword evidence="6 10" id="KW-0067">ATP-binding</keyword>
<dbReference type="GO" id="GO:0004826">
    <property type="term" value="F:phenylalanine-tRNA ligase activity"/>
    <property type="evidence" value="ECO:0007669"/>
    <property type="project" value="InterPro"/>
</dbReference>
<protein>
    <recommendedName>
        <fullName evidence="10">Lysine--tRNA ligase</fullName>
        <ecNumber evidence="10">6.1.1.6</ecNumber>
    </recommendedName>
    <alternativeName>
        <fullName evidence="10">Lysyl-tRNA synthetase</fullName>
        <shortName evidence="10">LysRS</shortName>
    </alternativeName>
</protein>
<dbReference type="Gene3D" id="3.40.50.620">
    <property type="entry name" value="HUPs"/>
    <property type="match status" value="2"/>
</dbReference>
<dbReference type="PANTHER" id="PTHR37940">
    <property type="entry name" value="LYSINE--TRNA LIGASE"/>
    <property type="match status" value="1"/>
</dbReference>
<dbReference type="GO" id="GO:0004824">
    <property type="term" value="F:lysine-tRNA ligase activity"/>
    <property type="evidence" value="ECO:0007669"/>
    <property type="project" value="UniProtKB-UniRule"/>
</dbReference>
<comment type="similarity">
    <text evidence="2 10">Belongs to the class-I aminoacyl-tRNA synthetase family.</text>
</comment>
<evidence type="ECO:0000256" key="8">
    <source>
        <dbReference type="ARBA" id="ARBA00023146"/>
    </source>
</evidence>
<proteinExistence type="inferred from homology"/>
<accession>A0A1F5YMK1</accession>
<comment type="catalytic activity">
    <reaction evidence="9 10">
        <text>tRNA(Lys) + L-lysine + ATP = L-lysyl-tRNA(Lys) + AMP + diphosphate</text>
        <dbReference type="Rhea" id="RHEA:20792"/>
        <dbReference type="Rhea" id="RHEA-COMP:9696"/>
        <dbReference type="Rhea" id="RHEA-COMP:9697"/>
        <dbReference type="ChEBI" id="CHEBI:30616"/>
        <dbReference type="ChEBI" id="CHEBI:32551"/>
        <dbReference type="ChEBI" id="CHEBI:33019"/>
        <dbReference type="ChEBI" id="CHEBI:78442"/>
        <dbReference type="ChEBI" id="CHEBI:78529"/>
        <dbReference type="ChEBI" id="CHEBI:456215"/>
        <dbReference type="EC" id="6.1.1.6"/>
    </reaction>
</comment>
<dbReference type="InterPro" id="IPR005146">
    <property type="entry name" value="B3/B4_tRNA-bd"/>
</dbReference>
<evidence type="ECO:0000259" key="11">
    <source>
        <dbReference type="SMART" id="SM00873"/>
    </source>
</evidence>
<dbReference type="NCBIfam" id="TIGR00467">
    <property type="entry name" value="lysS_arch"/>
    <property type="match status" value="1"/>
</dbReference>
<evidence type="ECO:0000256" key="3">
    <source>
        <dbReference type="ARBA" id="ARBA00022490"/>
    </source>
</evidence>
<dbReference type="STRING" id="1798374.A2Z33_02635"/>
<dbReference type="PANTHER" id="PTHR37940:SF1">
    <property type="entry name" value="LYSINE--TRNA LIGASE"/>
    <property type="match status" value="1"/>
</dbReference>
<dbReference type="InterPro" id="IPR020825">
    <property type="entry name" value="Phe-tRNA_synthase-like_B3/B4"/>
</dbReference>
<keyword evidence="5 10" id="KW-0547">Nucleotide-binding</keyword>
<keyword evidence="3 10" id="KW-0963">Cytoplasm</keyword>
<evidence type="ECO:0000256" key="5">
    <source>
        <dbReference type="ARBA" id="ARBA00022741"/>
    </source>
</evidence>
<dbReference type="EMBL" id="MFJD01000016">
    <property type="protein sequence ID" value="OGG01411.1"/>
    <property type="molecule type" value="Genomic_DNA"/>
</dbReference>
<comment type="caution">
    <text evidence="10">Lacks conserved residue(s) required for the propagation of feature annotation.</text>
</comment>
<dbReference type="GO" id="GO:0000049">
    <property type="term" value="F:tRNA binding"/>
    <property type="evidence" value="ECO:0007669"/>
    <property type="project" value="InterPro"/>
</dbReference>
<dbReference type="SMART" id="SM00873">
    <property type="entry name" value="B3_4"/>
    <property type="match status" value="1"/>
</dbReference>
<comment type="caution">
    <text evidence="12">The sequence shown here is derived from an EMBL/GenBank/DDBJ whole genome shotgun (WGS) entry which is preliminary data.</text>
</comment>
<organism evidence="12 13">
    <name type="scientific">Candidatus Gottesmanbacteria bacterium RBG_16_52_11</name>
    <dbReference type="NCBI Taxonomy" id="1798374"/>
    <lineage>
        <taxon>Bacteria</taxon>
        <taxon>Candidatus Gottesmaniibacteriota</taxon>
    </lineage>
</organism>
<dbReference type="GO" id="GO:0005737">
    <property type="term" value="C:cytoplasm"/>
    <property type="evidence" value="ECO:0007669"/>
    <property type="project" value="UniProtKB-SubCell"/>
</dbReference>
<evidence type="ECO:0000313" key="13">
    <source>
        <dbReference type="Proteomes" id="UP000178448"/>
    </source>
</evidence>
<dbReference type="Gene3D" id="1.10.10.350">
    <property type="match status" value="1"/>
</dbReference>
<name>A0A1F5YMK1_9BACT</name>
<feature type="short sequence motif" description="'KMSKS' region" evidence="10">
    <location>
        <begin position="282"/>
        <end position="286"/>
    </location>
</feature>
<reference evidence="12 13" key="1">
    <citation type="journal article" date="2016" name="Nat. Commun.">
        <title>Thousands of microbial genomes shed light on interconnected biogeochemical processes in an aquifer system.</title>
        <authorList>
            <person name="Anantharaman K."/>
            <person name="Brown C.T."/>
            <person name="Hug L.A."/>
            <person name="Sharon I."/>
            <person name="Castelle C.J."/>
            <person name="Probst A.J."/>
            <person name="Thomas B.C."/>
            <person name="Singh A."/>
            <person name="Wilkins M.J."/>
            <person name="Karaoz U."/>
            <person name="Brodie E.L."/>
            <person name="Williams K.H."/>
            <person name="Hubbard S.S."/>
            <person name="Banfield J.F."/>
        </authorList>
    </citation>
    <scope>NUCLEOTIDE SEQUENCE [LARGE SCALE GENOMIC DNA]</scope>
</reference>
<evidence type="ECO:0000256" key="7">
    <source>
        <dbReference type="ARBA" id="ARBA00022917"/>
    </source>
</evidence>
<dbReference type="EC" id="6.1.1.6" evidence="10"/>
<dbReference type="SUPFAM" id="SSF52374">
    <property type="entry name" value="Nucleotidylyl transferase"/>
    <property type="match status" value="1"/>
</dbReference>
<dbReference type="Proteomes" id="UP000178448">
    <property type="component" value="Unassembled WGS sequence"/>
</dbReference>
<evidence type="ECO:0000256" key="10">
    <source>
        <dbReference type="HAMAP-Rule" id="MF_00177"/>
    </source>
</evidence>
<evidence type="ECO:0000256" key="4">
    <source>
        <dbReference type="ARBA" id="ARBA00022598"/>
    </source>
</evidence>
<gene>
    <name evidence="10" type="primary">lysS</name>
    <name evidence="12" type="ORF">A2Z33_02635</name>
</gene>
<dbReference type="HAMAP" id="MF_00177">
    <property type="entry name" value="Lys_tRNA_synth_class1"/>
    <property type="match status" value="1"/>
</dbReference>
<dbReference type="InterPro" id="IPR002904">
    <property type="entry name" value="Lys-tRNA-ligase"/>
</dbReference>
<comment type="subcellular location">
    <subcellularLocation>
        <location evidence="1 10">Cytoplasm</location>
    </subcellularLocation>
</comment>
<evidence type="ECO:0000256" key="6">
    <source>
        <dbReference type="ARBA" id="ARBA00022840"/>
    </source>
</evidence>
<feature type="domain" description="B3/B4 tRNA-binding" evidence="11">
    <location>
        <begin position="601"/>
        <end position="754"/>
    </location>
</feature>
<dbReference type="SUPFAM" id="SSF48163">
    <property type="entry name" value="An anticodon-binding domain of class I aminoacyl-tRNA synthetases"/>
    <property type="match status" value="1"/>
</dbReference>
<dbReference type="Pfam" id="PF03483">
    <property type="entry name" value="B3_4"/>
    <property type="match status" value="1"/>
</dbReference>
<dbReference type="GO" id="GO:0006430">
    <property type="term" value="P:lysyl-tRNA aminoacylation"/>
    <property type="evidence" value="ECO:0007669"/>
    <property type="project" value="UniProtKB-UniRule"/>
</dbReference>
<dbReference type="Gene3D" id="3.50.40.10">
    <property type="entry name" value="Phenylalanyl-trna Synthetase, Chain B, domain 3"/>
    <property type="match status" value="1"/>
</dbReference>
<sequence length="764" mass="85748">MFWADRIAREIIESGRHRPFWVDDMYTPSGYAHTGSLRGPLVHDMVFRAIRDAGEDVSQTYVFNDFDPIDGLPDELREGFTRYMGFPLRSVPSPDGIARSFGDYFAEDFRRVLTEYGFGGKFLSSWDMYHEGKFNDAVRTALDAADRIQDIYQRVSGSRKRERGWLPLQVICESCGRLGTTRVHDWDGRTVGYTCEPDLVTWAKGCGHKGRINPFDGNGKLPWKVDWSAHWKVMGVTIEGAGKDHSSAGGSRDIARALCDEVFHYPDPFNLPYEFFLIGGKKMSSSKGLGLKARDLTGVLPPVVGRFLNVRTDYRQAIEFEPVGTMAIPDLFDEYDRAYRAHVTGSDANLARAFELSQIDGSPPKKEVFLPRFRDVANYRQQGSVDLTEKFAGIKGAPLNQAEKLILTERLHYAAVWTERYAPDQYRYRLTDKIPDTVGRLDAGQSGYLESITGFIKSDMPADQLQQALYKTAKDSGVNPKQAFAAVYLALIGRDSGPKAAWLIRQYPADRVISRLKEAAAGISGNRPENQSVSFITKPEIFSVDEEVRRRFPSVSVGVAVIRGITVKKSDPGLEAEKQALITELSGLTTERIGKFPEVLSYRRLYREMGIDWHSKRPTTEALLRRIAQGKGIPAVNTCVDAYNLTVIRHRVSNGAFDADHIRFPTRLRFAGAGDEILLIGDDQPAAYSGRELAYYDQEGGYNINFNFRDARRTMVTEKTRNILINVDGVYDITPEKVNRTLRDCVDLVTGYCGGTVEFAGVVR</sequence>
<dbReference type="GO" id="GO:0005524">
    <property type="term" value="F:ATP binding"/>
    <property type="evidence" value="ECO:0007669"/>
    <property type="project" value="UniProtKB-UniRule"/>
</dbReference>
<keyword evidence="7 10" id="KW-0648">Protein biosynthesis</keyword>
<dbReference type="SUPFAM" id="SSF56037">
    <property type="entry name" value="PheT/TilS domain"/>
    <property type="match status" value="1"/>
</dbReference>